<gene>
    <name evidence="1" type="ORF">HPB50_008556</name>
</gene>
<dbReference type="EMBL" id="CM023487">
    <property type="protein sequence ID" value="KAH6925683.1"/>
    <property type="molecule type" value="Genomic_DNA"/>
</dbReference>
<keyword evidence="2" id="KW-1185">Reference proteome</keyword>
<sequence length="116" mass="12700">MKGCQLLEGKPVGARLAEPYHQLILATSSAQPHKGRKCVPIKAQVALHKCSTNRTHLRPCCSRQMTTAQSGNIPFRSCCPAGPRCQRQGMGRPLLGIIERTFCFTSATMAPLCNMF</sequence>
<proteinExistence type="predicted"/>
<organism evidence="1 2">
    <name type="scientific">Hyalomma asiaticum</name>
    <name type="common">Tick</name>
    <dbReference type="NCBI Taxonomy" id="266040"/>
    <lineage>
        <taxon>Eukaryota</taxon>
        <taxon>Metazoa</taxon>
        <taxon>Ecdysozoa</taxon>
        <taxon>Arthropoda</taxon>
        <taxon>Chelicerata</taxon>
        <taxon>Arachnida</taxon>
        <taxon>Acari</taxon>
        <taxon>Parasitiformes</taxon>
        <taxon>Ixodida</taxon>
        <taxon>Ixodoidea</taxon>
        <taxon>Ixodidae</taxon>
        <taxon>Hyalomminae</taxon>
        <taxon>Hyalomma</taxon>
    </lineage>
</organism>
<name>A0ACB7RWB0_HYAAI</name>
<accession>A0ACB7RWB0</accession>
<protein>
    <submittedName>
        <fullName evidence="1">Uncharacterized protein</fullName>
    </submittedName>
</protein>
<evidence type="ECO:0000313" key="2">
    <source>
        <dbReference type="Proteomes" id="UP000821845"/>
    </source>
</evidence>
<reference evidence="1" key="1">
    <citation type="submission" date="2020-05" db="EMBL/GenBank/DDBJ databases">
        <title>Large-scale comparative analyses of tick genomes elucidate their genetic diversity and vector capacities.</title>
        <authorList>
            <person name="Jia N."/>
            <person name="Wang J."/>
            <person name="Shi W."/>
            <person name="Du L."/>
            <person name="Sun Y."/>
            <person name="Zhan W."/>
            <person name="Jiang J."/>
            <person name="Wang Q."/>
            <person name="Zhang B."/>
            <person name="Ji P."/>
            <person name="Sakyi L.B."/>
            <person name="Cui X."/>
            <person name="Yuan T."/>
            <person name="Jiang B."/>
            <person name="Yang W."/>
            <person name="Lam T.T.-Y."/>
            <person name="Chang Q."/>
            <person name="Ding S."/>
            <person name="Wang X."/>
            <person name="Zhu J."/>
            <person name="Ruan X."/>
            <person name="Zhao L."/>
            <person name="Wei J."/>
            <person name="Que T."/>
            <person name="Du C."/>
            <person name="Cheng J."/>
            <person name="Dai P."/>
            <person name="Han X."/>
            <person name="Huang E."/>
            <person name="Gao Y."/>
            <person name="Liu J."/>
            <person name="Shao H."/>
            <person name="Ye R."/>
            <person name="Li L."/>
            <person name="Wei W."/>
            <person name="Wang X."/>
            <person name="Wang C."/>
            <person name="Yang T."/>
            <person name="Huo Q."/>
            <person name="Li W."/>
            <person name="Guo W."/>
            <person name="Chen H."/>
            <person name="Zhou L."/>
            <person name="Ni X."/>
            <person name="Tian J."/>
            <person name="Zhou Y."/>
            <person name="Sheng Y."/>
            <person name="Liu T."/>
            <person name="Pan Y."/>
            <person name="Xia L."/>
            <person name="Li J."/>
            <person name="Zhao F."/>
            <person name="Cao W."/>
        </authorList>
    </citation>
    <scope>NUCLEOTIDE SEQUENCE</scope>
    <source>
        <strain evidence="1">Hyas-2018</strain>
    </source>
</reference>
<dbReference type="Proteomes" id="UP000821845">
    <property type="component" value="Chromosome 7"/>
</dbReference>
<comment type="caution">
    <text evidence="1">The sequence shown here is derived from an EMBL/GenBank/DDBJ whole genome shotgun (WGS) entry which is preliminary data.</text>
</comment>
<evidence type="ECO:0000313" key="1">
    <source>
        <dbReference type="EMBL" id="KAH6925683.1"/>
    </source>
</evidence>